<dbReference type="InterPro" id="IPR009057">
    <property type="entry name" value="Homeodomain-like_sf"/>
</dbReference>
<reference evidence="2 3" key="1">
    <citation type="submission" date="2015-09" db="EMBL/GenBank/DDBJ databases">
        <authorList>
            <consortium name="Pathogen Informatics"/>
        </authorList>
    </citation>
    <scope>NUCLEOTIDE SEQUENCE [LARGE SCALE GENOMIC DNA]</scope>
    <source>
        <strain evidence="2 3">2789STDY5834856</strain>
    </source>
</reference>
<accession>A0A174C2X7</accession>
<evidence type="ECO:0000313" key="3">
    <source>
        <dbReference type="Proteomes" id="UP000095594"/>
    </source>
</evidence>
<dbReference type="EMBL" id="CYZX01000005">
    <property type="protein sequence ID" value="CUO06066.1"/>
    <property type="molecule type" value="Genomic_DNA"/>
</dbReference>
<gene>
    <name evidence="2" type="ORF">ERS852471_00876</name>
</gene>
<name>A0A174C2X7_9CLOT</name>
<dbReference type="Pfam" id="PF08765">
    <property type="entry name" value="Mor"/>
    <property type="match status" value="1"/>
</dbReference>
<dbReference type="InterPro" id="IPR014875">
    <property type="entry name" value="Mor_transcription_activator"/>
</dbReference>
<sequence length="83" mass="10121">MNKSDYNGVYEELVELLGLENTLKIHKYFRGQQVNFPMRLYSKEYIEEYLIKNYNGKNLKELSKKLDYTTNWLRKMLNKIEFS</sequence>
<dbReference type="Proteomes" id="UP000095594">
    <property type="component" value="Unassembled WGS sequence"/>
</dbReference>
<dbReference type="SUPFAM" id="SSF46689">
    <property type="entry name" value="Homeodomain-like"/>
    <property type="match status" value="1"/>
</dbReference>
<feature type="domain" description="Mor transcription activator" evidence="1">
    <location>
        <begin position="7"/>
        <end position="80"/>
    </location>
</feature>
<evidence type="ECO:0000313" key="2">
    <source>
        <dbReference type="EMBL" id="CUO06066.1"/>
    </source>
</evidence>
<organism evidence="2 3">
    <name type="scientific">Clostridium disporicum</name>
    <dbReference type="NCBI Taxonomy" id="84024"/>
    <lineage>
        <taxon>Bacteria</taxon>
        <taxon>Bacillati</taxon>
        <taxon>Bacillota</taxon>
        <taxon>Clostridia</taxon>
        <taxon>Eubacteriales</taxon>
        <taxon>Clostridiaceae</taxon>
        <taxon>Clostridium</taxon>
    </lineage>
</organism>
<proteinExistence type="predicted"/>
<evidence type="ECO:0000259" key="1">
    <source>
        <dbReference type="Pfam" id="PF08765"/>
    </source>
</evidence>
<dbReference type="RefSeq" id="WP_032116765.1">
    <property type="nucleotide sequence ID" value="NZ_CABIXQ010000005.1"/>
</dbReference>
<protein>
    <submittedName>
        <fullName evidence="2">Uncharacterized conserved protein</fullName>
    </submittedName>
</protein>
<dbReference type="OrthoDB" id="2200281at2"/>
<dbReference type="AlphaFoldDB" id="A0A174C2X7"/>